<dbReference type="EMBL" id="JANBVB010000001">
    <property type="protein sequence ID" value="KAJ2901196.1"/>
    <property type="molecule type" value="Genomic_DNA"/>
</dbReference>
<reference evidence="1" key="1">
    <citation type="submission" date="2022-07" db="EMBL/GenBank/DDBJ databases">
        <title>Phylogenomic reconstructions and comparative analyses of Kickxellomycotina fungi.</title>
        <authorList>
            <person name="Reynolds N.K."/>
            <person name="Stajich J.E."/>
            <person name="Barry K."/>
            <person name="Grigoriev I.V."/>
            <person name="Crous P."/>
            <person name="Smith M.E."/>
        </authorList>
    </citation>
    <scope>NUCLEOTIDE SEQUENCE</scope>
    <source>
        <strain evidence="1">CBS 190363</strain>
    </source>
</reference>
<keyword evidence="2" id="KW-1185">Reference proteome</keyword>
<evidence type="ECO:0000313" key="1">
    <source>
        <dbReference type="EMBL" id="KAJ2901196.1"/>
    </source>
</evidence>
<comment type="caution">
    <text evidence="1">The sequence shown here is derived from an EMBL/GenBank/DDBJ whole genome shotgun (WGS) entry which is preliminary data.</text>
</comment>
<sequence>MSTFSAARFARLLRQQAGESLGGFAKRAKRAAKFGTAPWFYASAGSVAGDNTTEPPTAAAAAVDEPLVVLDKGRVNEQIPLKPVYIAPRNPMVLCHGLYGFDVRGPEKVPLLQVHYWRGIREALERVGARVVVAKVPGTGGVHERARQLDVLLAGRFGAVGEKVNIVGHSMGGLDARYLISHVEPRQYSVATLTTVCTPHRGSPFMDWCRDYLSLGYRVDPDQLIRDFATLWQKRPPPPVVSGHGCLVGNDDTAMLLSDDVLRVRIGEIIGQAIGPSSLEVDVGDERLREFAGFLTRLLGETASVGESSQLVRLAAKSAAEGDYLARSASLLRMVYRRIMATLDTPAYACLTTDYCRRFFNPATPDKPGVEYLSIGARMDPGDRLNPLVIPHDVIYRKEGPNDGFVSLASARWGHYLGSVSADHFDFTNRWRVTSLGRDFISTVVYWSGKWTSWMSRNEEPVLKTEADEKKEQAVDNSSLLFGGGDSKRFDAIDFYLKVGTILYQRGF</sequence>
<dbReference type="Proteomes" id="UP001139981">
    <property type="component" value="Unassembled WGS sequence"/>
</dbReference>
<evidence type="ECO:0000313" key="2">
    <source>
        <dbReference type="Proteomes" id="UP001139981"/>
    </source>
</evidence>
<protein>
    <submittedName>
        <fullName evidence="1">Uncharacterized protein</fullName>
    </submittedName>
</protein>
<gene>
    <name evidence="1" type="ORF">IWW38_000161</name>
</gene>
<accession>A0ACC1MB82</accession>
<name>A0ACC1MB82_9FUNG</name>
<organism evidence="1 2">
    <name type="scientific">Coemansia aciculifera</name>
    <dbReference type="NCBI Taxonomy" id="417176"/>
    <lineage>
        <taxon>Eukaryota</taxon>
        <taxon>Fungi</taxon>
        <taxon>Fungi incertae sedis</taxon>
        <taxon>Zoopagomycota</taxon>
        <taxon>Kickxellomycotina</taxon>
        <taxon>Kickxellomycetes</taxon>
        <taxon>Kickxellales</taxon>
        <taxon>Kickxellaceae</taxon>
        <taxon>Coemansia</taxon>
    </lineage>
</organism>
<proteinExistence type="predicted"/>